<evidence type="ECO:0000313" key="1">
    <source>
        <dbReference type="EMBL" id="RMJ05239.1"/>
    </source>
</evidence>
<dbReference type="AlphaFoldDB" id="A0A3M2RJB1"/>
<sequence>MSGFGYGVAGLDLQKGSKSVGQEDKAFDQTCEGWNTPLSFTPGASWKYGSGIDWADQVLEKVAGQSLAE</sequence>
<evidence type="ECO:0000313" key="2">
    <source>
        <dbReference type="Proteomes" id="UP000277212"/>
    </source>
</evidence>
<reference evidence="1 2" key="1">
    <citation type="submission" date="2017-06" db="EMBL/GenBank/DDBJ databases">
        <title>Comparative genomic analysis of Ambrosia Fusariam Clade fungi.</title>
        <authorList>
            <person name="Stajich J.E."/>
            <person name="Carrillo J."/>
            <person name="Kijimoto T."/>
            <person name="Eskalen A."/>
            <person name="O'Donnell K."/>
            <person name="Kasson M."/>
        </authorList>
    </citation>
    <scope>NUCLEOTIDE SEQUENCE [LARGE SCALE GENOMIC DNA]</scope>
    <source>
        <strain evidence="1">UCR3666</strain>
    </source>
</reference>
<accession>A0A3M2RJB1</accession>
<dbReference type="STRING" id="2010991.A0A3M2RJB1"/>
<name>A0A3M2RJB1_9HYPO</name>
<proteinExistence type="predicted"/>
<dbReference type="Proteomes" id="UP000277212">
    <property type="component" value="Unassembled WGS sequence"/>
</dbReference>
<gene>
    <name evidence="1" type="ORF">CDV36_014088</name>
</gene>
<dbReference type="InterPro" id="IPR012338">
    <property type="entry name" value="Beta-lactam/transpept-like"/>
</dbReference>
<dbReference type="SUPFAM" id="SSF56601">
    <property type="entry name" value="beta-lactamase/transpeptidase-like"/>
    <property type="match status" value="1"/>
</dbReference>
<comment type="caution">
    <text evidence="1">The sequence shown here is derived from an EMBL/GenBank/DDBJ whole genome shotgun (WGS) entry which is preliminary data.</text>
</comment>
<keyword evidence="2" id="KW-1185">Reference proteome</keyword>
<dbReference type="EMBL" id="NKUJ01000425">
    <property type="protein sequence ID" value="RMJ05239.1"/>
    <property type="molecule type" value="Genomic_DNA"/>
</dbReference>
<organism evidence="1 2">
    <name type="scientific">Fusarium kuroshium</name>
    <dbReference type="NCBI Taxonomy" id="2010991"/>
    <lineage>
        <taxon>Eukaryota</taxon>
        <taxon>Fungi</taxon>
        <taxon>Dikarya</taxon>
        <taxon>Ascomycota</taxon>
        <taxon>Pezizomycotina</taxon>
        <taxon>Sordariomycetes</taxon>
        <taxon>Hypocreomycetidae</taxon>
        <taxon>Hypocreales</taxon>
        <taxon>Nectriaceae</taxon>
        <taxon>Fusarium</taxon>
        <taxon>Fusarium solani species complex</taxon>
    </lineage>
</organism>
<dbReference type="Gene3D" id="3.40.710.10">
    <property type="entry name" value="DD-peptidase/beta-lactamase superfamily"/>
    <property type="match status" value="1"/>
</dbReference>
<protein>
    <submittedName>
        <fullName evidence="1">Uncharacterized protein</fullName>
    </submittedName>
</protein>